<gene>
    <name evidence="2" type="ORF">GQS65_14645</name>
</gene>
<accession>A0A6B0GVG7</accession>
<evidence type="ECO:0000313" key="3">
    <source>
        <dbReference type="Proteomes" id="UP000451471"/>
    </source>
</evidence>
<dbReference type="RefSeq" id="WP_158205379.1">
    <property type="nucleotide sequence ID" value="NZ_WSZK01000025.1"/>
</dbReference>
<organism evidence="2 3">
    <name type="scientific">Halomarina oriensis</name>
    <dbReference type="NCBI Taxonomy" id="671145"/>
    <lineage>
        <taxon>Archaea</taxon>
        <taxon>Methanobacteriati</taxon>
        <taxon>Methanobacteriota</taxon>
        <taxon>Stenosarchaea group</taxon>
        <taxon>Halobacteria</taxon>
        <taxon>Halobacteriales</taxon>
        <taxon>Natronomonadaceae</taxon>
        <taxon>Halomarina</taxon>
    </lineage>
</organism>
<sequence>MTDAADASDDVPVELTASFDPSADRPSVAVVRAVAVATNASPTTMTPLAATLDPDALDAVFRETAETTVRFRYGGFRVVVTGSGTVRLSAEQ</sequence>
<dbReference type="AlphaFoldDB" id="A0A6B0GVG7"/>
<evidence type="ECO:0000259" key="1">
    <source>
        <dbReference type="Pfam" id="PF18545"/>
    </source>
</evidence>
<proteinExistence type="predicted"/>
<protein>
    <recommendedName>
        <fullName evidence="1">Halobacterial output domain-containing protein</fullName>
    </recommendedName>
</protein>
<dbReference type="Proteomes" id="UP000451471">
    <property type="component" value="Unassembled WGS sequence"/>
</dbReference>
<name>A0A6B0GVG7_9EURY</name>
<comment type="caution">
    <text evidence="2">The sequence shown here is derived from an EMBL/GenBank/DDBJ whole genome shotgun (WGS) entry which is preliminary data.</text>
</comment>
<feature type="domain" description="Halobacterial output" evidence="1">
    <location>
        <begin position="23"/>
        <end position="88"/>
    </location>
</feature>
<dbReference type="Pfam" id="PF18545">
    <property type="entry name" value="HalOD1"/>
    <property type="match status" value="1"/>
</dbReference>
<dbReference type="EMBL" id="WSZK01000025">
    <property type="protein sequence ID" value="MWG35708.1"/>
    <property type="molecule type" value="Genomic_DNA"/>
</dbReference>
<keyword evidence="3" id="KW-1185">Reference proteome</keyword>
<dbReference type="InterPro" id="IPR040624">
    <property type="entry name" value="HalOD1"/>
</dbReference>
<evidence type="ECO:0000313" key="2">
    <source>
        <dbReference type="EMBL" id="MWG35708.1"/>
    </source>
</evidence>
<reference evidence="2 3" key="1">
    <citation type="submission" date="2019-12" db="EMBL/GenBank/DDBJ databases">
        <title>Halocatena pleomorpha gen. nov. sp. nov., an extremely halophilic archaeon of family Halobacteriaceae isolated from saltpan soil.</title>
        <authorList>
            <person name="Pal Y."/>
            <person name="Verma A."/>
            <person name="Krishnamurthi S."/>
            <person name="Kumar P."/>
        </authorList>
    </citation>
    <scope>NUCLEOTIDE SEQUENCE [LARGE SCALE GENOMIC DNA]</scope>
    <source>
        <strain evidence="2 3">JCM 16495</strain>
    </source>
</reference>